<organism evidence="3 4">
    <name type="scientific">Splendidivirga corallicola</name>
    <dbReference type="NCBI Taxonomy" id="3051826"/>
    <lineage>
        <taxon>Bacteria</taxon>
        <taxon>Pseudomonadati</taxon>
        <taxon>Bacteroidota</taxon>
        <taxon>Cytophagia</taxon>
        <taxon>Cytophagales</taxon>
        <taxon>Splendidivirgaceae</taxon>
        <taxon>Splendidivirga</taxon>
    </lineage>
</organism>
<dbReference type="PANTHER" id="PTHR43639">
    <property type="entry name" value="OXIDOREDUCTASE, SHORT-CHAIN DEHYDROGENASE/REDUCTASE FAMILY (AFU_ORTHOLOGUE AFUA_5G02870)"/>
    <property type="match status" value="1"/>
</dbReference>
<dbReference type="PRINTS" id="PR00080">
    <property type="entry name" value="SDRFAMILY"/>
</dbReference>
<dbReference type="Proteomes" id="UP001172082">
    <property type="component" value="Unassembled WGS sequence"/>
</dbReference>
<name>A0ABT8KXQ6_9BACT</name>
<dbReference type="PRINTS" id="PR00081">
    <property type="entry name" value="GDHRDH"/>
</dbReference>
<accession>A0ABT8KXQ6</accession>
<reference evidence="3" key="1">
    <citation type="submission" date="2023-06" db="EMBL/GenBank/DDBJ databases">
        <title>Genomic of Parafulvivirga corallium.</title>
        <authorList>
            <person name="Wang G."/>
        </authorList>
    </citation>
    <scope>NUCLEOTIDE SEQUENCE</scope>
    <source>
        <strain evidence="3">BMA10</strain>
    </source>
</reference>
<dbReference type="NCBIfam" id="NF006384">
    <property type="entry name" value="PRK08628.1"/>
    <property type="match status" value="1"/>
</dbReference>
<comment type="caution">
    <text evidence="3">The sequence shown here is derived from an EMBL/GenBank/DDBJ whole genome shotgun (WGS) entry which is preliminary data.</text>
</comment>
<evidence type="ECO:0000256" key="1">
    <source>
        <dbReference type="ARBA" id="ARBA00006484"/>
    </source>
</evidence>
<keyword evidence="2" id="KW-0560">Oxidoreductase</keyword>
<gene>
    <name evidence="3" type="ORF">QQ008_22575</name>
</gene>
<sequence>MDLSIDGQVIIVTGGSKGIGEGIVRSIVREGGIPVIAGRDKKTGENLVSELRNDGKEAFFIEVLLSSPETCEMVVDKTLDQYGKINALVNNAGVNDGVGLENGSPGQFKKSFLSNLGHYYYLAHYCLDALKKTQGTIINISSKTAITGQGNTSGYAASKGAQLALTREWAVELGKYGIRVNAIVPAEVMTPQYENWIRSFSQPEEKLKEIISKIPLGKRMTAIEEMGDMVAFLISEKAAKTTGEFIFVDGGYVHLDRALL</sequence>
<evidence type="ECO:0000313" key="3">
    <source>
        <dbReference type="EMBL" id="MDN5204195.1"/>
    </source>
</evidence>
<dbReference type="Gene3D" id="3.40.50.720">
    <property type="entry name" value="NAD(P)-binding Rossmann-like Domain"/>
    <property type="match status" value="1"/>
</dbReference>
<comment type="similarity">
    <text evidence="1">Belongs to the short-chain dehydrogenases/reductases (SDR) family.</text>
</comment>
<dbReference type="SUPFAM" id="SSF51735">
    <property type="entry name" value="NAD(P)-binding Rossmann-fold domains"/>
    <property type="match status" value="1"/>
</dbReference>
<dbReference type="Pfam" id="PF13561">
    <property type="entry name" value="adh_short_C2"/>
    <property type="match status" value="1"/>
</dbReference>
<proteinExistence type="inferred from homology"/>
<keyword evidence="4" id="KW-1185">Reference proteome</keyword>
<dbReference type="CDD" id="cd05233">
    <property type="entry name" value="SDR_c"/>
    <property type="match status" value="1"/>
</dbReference>
<evidence type="ECO:0000256" key="2">
    <source>
        <dbReference type="ARBA" id="ARBA00023002"/>
    </source>
</evidence>
<evidence type="ECO:0000313" key="4">
    <source>
        <dbReference type="Proteomes" id="UP001172082"/>
    </source>
</evidence>
<dbReference type="RefSeq" id="WP_346754219.1">
    <property type="nucleotide sequence ID" value="NZ_JAUJEA010000010.1"/>
</dbReference>
<dbReference type="PANTHER" id="PTHR43639:SF1">
    <property type="entry name" value="SHORT-CHAIN DEHYDROGENASE_REDUCTASE FAMILY PROTEIN"/>
    <property type="match status" value="1"/>
</dbReference>
<protein>
    <submittedName>
        <fullName evidence="3">SDR family oxidoreductase</fullName>
    </submittedName>
</protein>
<dbReference type="InterPro" id="IPR002347">
    <property type="entry name" value="SDR_fam"/>
</dbReference>
<dbReference type="InterPro" id="IPR036291">
    <property type="entry name" value="NAD(P)-bd_dom_sf"/>
</dbReference>
<dbReference type="EMBL" id="JAUJEA010000010">
    <property type="protein sequence ID" value="MDN5204195.1"/>
    <property type="molecule type" value="Genomic_DNA"/>
</dbReference>